<dbReference type="InterPro" id="IPR017871">
    <property type="entry name" value="ABC_transporter-like_CS"/>
</dbReference>
<protein>
    <submittedName>
        <fullName evidence="6">ABC transporter, ATP-binding protein</fullName>
    </submittedName>
</protein>
<keyword evidence="1" id="KW-0813">Transport</keyword>
<evidence type="ECO:0000256" key="2">
    <source>
        <dbReference type="ARBA" id="ARBA00022741"/>
    </source>
</evidence>
<accession>W2V0H5</accession>
<evidence type="ECO:0000256" key="4">
    <source>
        <dbReference type="ARBA" id="ARBA00024725"/>
    </source>
</evidence>
<feature type="domain" description="ABC transporter" evidence="5">
    <location>
        <begin position="23"/>
        <end position="255"/>
    </location>
</feature>
<comment type="caution">
    <text evidence="6">The sequence shown here is derived from an EMBL/GenBank/DDBJ whole genome shotgun (WGS) entry which is preliminary data.</text>
</comment>
<keyword evidence="3 6" id="KW-0067">ATP-binding</keyword>
<evidence type="ECO:0000313" key="7">
    <source>
        <dbReference type="Proteomes" id="UP000018951"/>
    </source>
</evidence>
<dbReference type="SUPFAM" id="SSF52540">
    <property type="entry name" value="P-loop containing nucleoside triphosphate hydrolases"/>
    <property type="match status" value="1"/>
</dbReference>
<evidence type="ECO:0000256" key="3">
    <source>
        <dbReference type="ARBA" id="ARBA00022840"/>
    </source>
</evidence>
<dbReference type="Proteomes" id="UP000018951">
    <property type="component" value="Unassembled WGS sequence"/>
</dbReference>
<dbReference type="STRING" id="1401685.P857_774"/>
<dbReference type="InterPro" id="IPR050093">
    <property type="entry name" value="ABC_SmlMolc_Importer"/>
</dbReference>
<dbReference type="GO" id="GO:0016887">
    <property type="term" value="F:ATP hydrolysis activity"/>
    <property type="evidence" value="ECO:0007669"/>
    <property type="project" value="InterPro"/>
</dbReference>
<dbReference type="InterPro" id="IPR003439">
    <property type="entry name" value="ABC_transporter-like_ATP-bd"/>
</dbReference>
<evidence type="ECO:0000259" key="5">
    <source>
        <dbReference type="PROSITE" id="PS50893"/>
    </source>
</evidence>
<gene>
    <name evidence="6" type="ORF">P857_774</name>
</gene>
<dbReference type="InterPro" id="IPR003593">
    <property type="entry name" value="AAA+_ATPase"/>
</dbReference>
<dbReference type="PROSITE" id="PS50893">
    <property type="entry name" value="ABC_TRANSPORTER_2"/>
    <property type="match status" value="1"/>
</dbReference>
<dbReference type="AlphaFoldDB" id="W2V0H5"/>
<dbReference type="PANTHER" id="PTHR42781:SF4">
    <property type="entry name" value="SPERMIDINE_PUTRESCINE IMPORT ATP-BINDING PROTEIN POTA"/>
    <property type="match status" value="1"/>
</dbReference>
<sequence length="358" mass="40971">MYNNYQNILFGKIYTYHKYSMSLKLENISFQYKKNKLFALQNVNLDIATGDIAGILGHSGCGKSTLLQIITGIRKPSSGKIFLHNRAIHPDLSPEHRKVGMIFQSPSLFPHKTVIENIIFAIPDTLSYKQKQEQAYHYLNLVEMEKYATFLPSMISGGQQQLVTLARAFAHQAKILLLDEPFNSLDIHLRKQMLEKTCEIIKKAKLTTLLVTHDPSEALQVSDKIYIMQTGHIQEAVTPDEAYINPIDLKTAQFFGCVNKIYGSRKDKFIETQWGSIQVPSNDHNIYSRPEALYIINHTEHQTTAEGTVVRKHIFNQNIQVLIGQYKYWVKTSIHNIPDIGDKVLVSLDPKQLLFFNH</sequence>
<dbReference type="Gene3D" id="3.40.50.300">
    <property type="entry name" value="P-loop containing nucleotide triphosphate hydrolases"/>
    <property type="match status" value="1"/>
</dbReference>
<organism evidence="6 7">
    <name type="scientific">Candidatus Xenolissoclinum pacificiensis L6</name>
    <dbReference type="NCBI Taxonomy" id="1401685"/>
    <lineage>
        <taxon>Bacteria</taxon>
        <taxon>Pseudomonadati</taxon>
        <taxon>Pseudomonadota</taxon>
        <taxon>Alphaproteobacteria</taxon>
        <taxon>Rickettsiales</taxon>
        <taxon>Anaplasmataceae</taxon>
        <taxon>Candidatus Xenolissoclinum</taxon>
    </lineage>
</organism>
<keyword evidence="2" id="KW-0547">Nucleotide-binding</keyword>
<comment type="function">
    <text evidence="4">Part of an ABC transporter complex. Transmembrane domains (TMD) form a pore in the inner membrane and the ATP-binding domain (NBD) is responsible for energy generation.</text>
</comment>
<evidence type="ECO:0000256" key="1">
    <source>
        <dbReference type="ARBA" id="ARBA00022448"/>
    </source>
</evidence>
<dbReference type="GO" id="GO:0005524">
    <property type="term" value="F:ATP binding"/>
    <property type="evidence" value="ECO:0007669"/>
    <property type="project" value="UniProtKB-KW"/>
</dbReference>
<dbReference type="EMBL" id="AXCJ01000001">
    <property type="protein sequence ID" value="ETO91605.1"/>
    <property type="molecule type" value="Genomic_DNA"/>
</dbReference>
<dbReference type="PROSITE" id="PS00211">
    <property type="entry name" value="ABC_TRANSPORTER_1"/>
    <property type="match status" value="1"/>
</dbReference>
<name>W2V0H5_9RICK</name>
<dbReference type="Pfam" id="PF00005">
    <property type="entry name" value="ABC_tran"/>
    <property type="match status" value="1"/>
</dbReference>
<reference evidence="6 7" key="1">
    <citation type="journal article" date="2013" name="PLoS ONE">
        <title>Bacterial endosymbiosis in a chordate host: long-term co-evolution and conservation of secondary metabolism.</title>
        <authorList>
            <person name="Kwan J.C."/>
            <person name="Schmidt E.W."/>
        </authorList>
    </citation>
    <scope>NUCLEOTIDE SEQUENCE [LARGE SCALE GENOMIC DNA]</scope>
    <source>
        <strain evidence="7">L6</strain>
    </source>
</reference>
<evidence type="ECO:0000313" key="6">
    <source>
        <dbReference type="EMBL" id="ETO91605.1"/>
    </source>
</evidence>
<keyword evidence="7" id="KW-1185">Reference proteome</keyword>
<dbReference type="SMART" id="SM00382">
    <property type="entry name" value="AAA"/>
    <property type="match status" value="1"/>
</dbReference>
<dbReference type="InterPro" id="IPR027417">
    <property type="entry name" value="P-loop_NTPase"/>
</dbReference>
<proteinExistence type="predicted"/>
<dbReference type="PANTHER" id="PTHR42781">
    <property type="entry name" value="SPERMIDINE/PUTRESCINE IMPORT ATP-BINDING PROTEIN POTA"/>
    <property type="match status" value="1"/>
</dbReference>